<dbReference type="EMBL" id="JANUCP010000001">
    <property type="protein sequence ID" value="MCS3918045.1"/>
    <property type="molecule type" value="Genomic_DNA"/>
</dbReference>
<dbReference type="Pfam" id="PF02687">
    <property type="entry name" value="FtsX"/>
    <property type="match status" value="1"/>
</dbReference>
<feature type="transmembrane region" description="Helical" evidence="7">
    <location>
        <begin position="947"/>
        <end position="970"/>
    </location>
</feature>
<feature type="transmembrane region" description="Helical" evidence="7">
    <location>
        <begin position="819"/>
        <end position="837"/>
    </location>
</feature>
<evidence type="ECO:0000256" key="2">
    <source>
        <dbReference type="ARBA" id="ARBA00022475"/>
    </source>
</evidence>
<keyword evidence="11" id="KW-1185">Reference proteome</keyword>
<dbReference type="InterPro" id="IPR003838">
    <property type="entry name" value="ABC3_permease_C"/>
</dbReference>
<comment type="similarity">
    <text evidence="6">Belongs to the ABC-4 integral membrane protein family.</text>
</comment>
<dbReference type="SUPFAM" id="SSF52025">
    <property type="entry name" value="PA domain"/>
    <property type="match status" value="1"/>
</dbReference>
<evidence type="ECO:0000256" key="7">
    <source>
        <dbReference type="SAM" id="Phobius"/>
    </source>
</evidence>
<evidence type="ECO:0000256" key="5">
    <source>
        <dbReference type="ARBA" id="ARBA00023136"/>
    </source>
</evidence>
<evidence type="ECO:0000259" key="9">
    <source>
        <dbReference type="Pfam" id="PF04389"/>
    </source>
</evidence>
<feature type="transmembrane region" description="Helical" evidence="7">
    <location>
        <begin position="1265"/>
        <end position="1283"/>
    </location>
</feature>
<evidence type="ECO:0000256" key="4">
    <source>
        <dbReference type="ARBA" id="ARBA00022989"/>
    </source>
</evidence>
<protein>
    <recommendedName>
        <fullName evidence="12">FtsX-like permease family protein</fullName>
    </recommendedName>
</protein>
<keyword evidence="5 7" id="KW-0472">Membrane</keyword>
<keyword evidence="2" id="KW-1003">Cell membrane</keyword>
<proteinExistence type="inferred from homology"/>
<feature type="transmembrane region" description="Helical" evidence="7">
    <location>
        <begin position="880"/>
        <end position="900"/>
    </location>
</feature>
<dbReference type="InterPro" id="IPR046450">
    <property type="entry name" value="PA_dom_sf"/>
</dbReference>
<evidence type="ECO:0008006" key="12">
    <source>
        <dbReference type="Google" id="ProtNLM"/>
    </source>
</evidence>
<feature type="domain" description="ABC3 transporter permease C-terminal" evidence="8">
    <location>
        <begin position="1240"/>
        <end position="1351"/>
    </location>
</feature>
<organism evidence="10 11">
    <name type="scientific">Candidatus Fervidibacter sacchari</name>
    <dbReference type="NCBI Taxonomy" id="1448929"/>
    <lineage>
        <taxon>Bacteria</taxon>
        <taxon>Candidatus Fervidibacterota</taxon>
        <taxon>Candidatus Fervidibacter</taxon>
    </lineage>
</organism>
<dbReference type="Pfam" id="PF04389">
    <property type="entry name" value="Peptidase_M28"/>
    <property type="match status" value="1"/>
</dbReference>
<dbReference type="Gene3D" id="3.40.630.10">
    <property type="entry name" value="Zn peptidases"/>
    <property type="match status" value="2"/>
</dbReference>
<evidence type="ECO:0000313" key="10">
    <source>
        <dbReference type="EMBL" id="MCS3918045.1"/>
    </source>
</evidence>
<feature type="transmembrane region" description="Helical" evidence="7">
    <location>
        <begin position="1289"/>
        <end position="1307"/>
    </location>
</feature>
<dbReference type="InterPro" id="IPR007484">
    <property type="entry name" value="Peptidase_M28"/>
</dbReference>
<gene>
    <name evidence="10" type="ORF">M2350_000442</name>
</gene>
<feature type="transmembrane region" description="Helical" evidence="7">
    <location>
        <begin position="849"/>
        <end position="868"/>
    </location>
</feature>
<evidence type="ECO:0000256" key="1">
    <source>
        <dbReference type="ARBA" id="ARBA00004651"/>
    </source>
</evidence>
<evidence type="ECO:0000256" key="6">
    <source>
        <dbReference type="ARBA" id="ARBA00038076"/>
    </source>
</evidence>
<evidence type="ECO:0000256" key="3">
    <source>
        <dbReference type="ARBA" id="ARBA00022692"/>
    </source>
</evidence>
<reference evidence="10 11" key="1">
    <citation type="submission" date="2022-08" db="EMBL/GenBank/DDBJ databases">
        <title>Bacterial and archaeal communities from various locations to study Microbial Dark Matter (Phase II).</title>
        <authorList>
            <person name="Stepanauskas R."/>
        </authorList>
    </citation>
    <scope>NUCLEOTIDE SEQUENCE [LARGE SCALE GENOMIC DNA]</scope>
    <source>
        <strain evidence="10 11">PD1</strain>
    </source>
</reference>
<feature type="transmembrane region" description="Helical" evidence="7">
    <location>
        <begin position="1319"/>
        <end position="1343"/>
    </location>
</feature>
<dbReference type="SUPFAM" id="SSF53187">
    <property type="entry name" value="Zn-dependent exopeptidases"/>
    <property type="match status" value="1"/>
</dbReference>
<keyword evidence="4 7" id="KW-1133">Transmembrane helix</keyword>
<comment type="caution">
    <text evidence="10">The sequence shown here is derived from an EMBL/GenBank/DDBJ whole genome shotgun (WGS) entry which is preliminary data.</text>
</comment>
<dbReference type="PANTHER" id="PTHR30572">
    <property type="entry name" value="MEMBRANE COMPONENT OF TRANSPORTER-RELATED"/>
    <property type="match status" value="1"/>
</dbReference>
<accession>A0ABT2EJM8</accession>
<dbReference type="PANTHER" id="PTHR30572:SF4">
    <property type="entry name" value="ABC TRANSPORTER PERMEASE YTRF"/>
    <property type="match status" value="1"/>
</dbReference>
<comment type="subcellular location">
    <subcellularLocation>
        <location evidence="1">Cell membrane</location>
        <topology evidence="1">Multi-pass membrane protein</topology>
    </subcellularLocation>
</comment>
<name>A0ABT2EJM8_9BACT</name>
<feature type="transmembrane region" description="Helical" evidence="7">
    <location>
        <begin position="1239"/>
        <end position="1258"/>
    </location>
</feature>
<feature type="domain" description="Peptidase M28" evidence="9">
    <location>
        <begin position="249"/>
        <end position="329"/>
    </location>
</feature>
<dbReference type="RefSeq" id="WP_259093227.1">
    <property type="nucleotide sequence ID" value="NZ_CP130454.1"/>
</dbReference>
<keyword evidence="3 7" id="KW-0812">Transmembrane</keyword>
<dbReference type="InterPro" id="IPR050250">
    <property type="entry name" value="Macrolide_Exporter_MacB"/>
</dbReference>
<sequence>MKSKGKVCWLFSLVWLTILGIGSFCSGQATSAYRELYGSVDEKRLREVVETLASFGSRVVGYPGERLAAEYVRQQFLALGLDTVREQVFYAVTPIEETPTYIEIPQLGKRYRIYPLWPNLVRTSQTPPEGLRGHLIYAGTGRLESFNGKKVMGSIALMEFNSSTDWLNAIFLGGKAVVFIEPEDTFRGEAELKFLTTPIDIPRYWMPRKDALELLSLIEQHKNLEAVIKCRMTWKRVPVRNIEGIIWGVDPKRRNEVIVLQAYYDSMSVVPTLAPGAEQACSIAALLELARLLKRYPPDRTIIFLATSAHCLGLQGEARYVYDWLQREKKNEAAIKEGKAPSLLAFISIDLSTRTPTCGIFYKGYFWDYAEDRQWQFSDIGKLCRETIERVGLLFGFQPEMRFVDAINPIKGKSWRTYCLGRLALGSEMATIAAKTGIAFATVNDARPYVDTPFDTIDKVNFANLKAQVQVIACALYDLLRAPTDVLKTDLEQNYCVLRGEVLEFDPNKSVLAIPDQPVPGAIVTLRHTALNAKTNMGVRAILMDISREGKLGDRKVKSLYEFYGIPMSRFRGGNVRLEAFTLDPQTGEITRAPDLGYMGAQATPLDFAMDLNEKERRLAIFRCRSMMLFDMVDQRRFSLLQQMFVYDTTTGAEPFFYGYSLPIPQPMTSYYEPCAVVFAPPDVSVKVTMGASILGLQFVLINTPDELFKNPSLIMKAKNEEELGVGFKVGETKAVYFTPLKVAKDMWVLDEYRIQKLRRYGIENPRMSQMHKNAREFLIAAEKALAEYRYDAFMTNARAAWSYEAKAYPDAQKTAMDVVKGILFYLALLLPFAYFAERLFIYATDLKWQIVWTVVIFALITAIMRYVHPAFAIVTVNPLIVVLAFIILTLAVIVSVIIIQKFEAQMRQIQIETTGMHTADVGRLSATTAAFNLGVSNMRRRKVRTILTAVTLILLTFTVLSFTSVVPYVRINKVPVPRGKPVYKGVLIRDRAWSPLGEPTTRILRDEFGDRYPIAPRAWFFSEMVGQQSFIDVMHGDKIYSATAIVGMHPDEIKITPIKKAIVGRWFKDEYEKAALIPTRMAQQFGISEREILQGLKTGNLPKISALGMTLPVIGIIRSDIMKNIVDLDGEALTPVDYLLMQERQRQQQQTSQQTSMELEEYIHLNPDAVLYLPFNLVMAAGGNLRSIAINMGSEENVAKELQTLIDRTELNLFAVEKGRVILCSSIGATGVSGVETVFIPILIAALIVLNTMLSSVYERIREIGIYTALGLAPVHIGALFLAESSVYAVLGAIVGYMLGQFVAMLQVHYQLIQGLNLNYSSVAAVFTVMVVMATVLASTLYPAWKASQVSVPGIERRWRLPAPEGDYLHILLPFTVSSSQAIGIIMFLREYLEAHTDYSLGHFSTDRVKMSSFRTEHGEGYRLECMVWLAPYDLGVSEYFIIETRPTEDIFVNTVHITIRRESGDESSWLRVTRNFLNLIRKQFLLWRTLRPEVREHYIRAGLEAVSAVGEERIASA</sequence>
<dbReference type="Proteomes" id="UP001204798">
    <property type="component" value="Unassembled WGS sequence"/>
</dbReference>
<evidence type="ECO:0000259" key="8">
    <source>
        <dbReference type="Pfam" id="PF02687"/>
    </source>
</evidence>
<evidence type="ECO:0000313" key="11">
    <source>
        <dbReference type="Proteomes" id="UP001204798"/>
    </source>
</evidence>